<reference evidence="3" key="1">
    <citation type="journal article" date="2019" name="Int. J. Syst. Evol. Microbiol.">
        <title>The Global Catalogue of Microorganisms (GCM) 10K type strain sequencing project: providing services to taxonomists for standard genome sequencing and annotation.</title>
        <authorList>
            <consortium name="The Broad Institute Genomics Platform"/>
            <consortium name="The Broad Institute Genome Sequencing Center for Infectious Disease"/>
            <person name="Wu L."/>
            <person name="Ma J."/>
        </authorList>
    </citation>
    <scope>NUCLEOTIDE SEQUENCE [LARGE SCALE GENOMIC DNA]</scope>
    <source>
        <strain evidence="3">KCTC 12861</strain>
    </source>
</reference>
<keyword evidence="3" id="KW-1185">Reference proteome</keyword>
<evidence type="ECO:0000313" key="2">
    <source>
        <dbReference type="EMBL" id="GHB50053.1"/>
    </source>
</evidence>
<dbReference type="InterPro" id="IPR012433">
    <property type="entry name" value="Imm11"/>
</dbReference>
<sequence length="204" mass="23061">MQNAVWISYAMMDETKFLPIKSDISLSDVQRAIDAQTRNVKGEPLAREHFPERAYGNAENDAPIFDKLPDIFSCGGYWVVSESCADVLAQFNLGRGALHPIEIFQRDHRTPVPGRYFCLNFGCVKEVFLPGESPRARKDRNRAETWKPPFVLKNEDIAVSETALNGCDLWIDPRMARAFFVSDDLAKALKAAKVNLGLRRCRVL</sequence>
<organism evidence="2 3">
    <name type="scientific">Pseudovibrio japonicus</name>
    <dbReference type="NCBI Taxonomy" id="366534"/>
    <lineage>
        <taxon>Bacteria</taxon>
        <taxon>Pseudomonadati</taxon>
        <taxon>Pseudomonadota</taxon>
        <taxon>Alphaproteobacteria</taxon>
        <taxon>Hyphomicrobiales</taxon>
        <taxon>Stappiaceae</taxon>
        <taxon>Pseudovibrio</taxon>
    </lineage>
</organism>
<accession>A0ABQ3EPH1</accession>
<feature type="domain" description="Immunity MXAN-0049 protein" evidence="1">
    <location>
        <begin position="64"/>
        <end position="195"/>
    </location>
</feature>
<dbReference type="RefSeq" id="WP_189438971.1">
    <property type="nucleotide sequence ID" value="NZ_BMXE01000013.1"/>
</dbReference>
<dbReference type="Proteomes" id="UP000637980">
    <property type="component" value="Unassembled WGS sequence"/>
</dbReference>
<dbReference type="Pfam" id="PF07791">
    <property type="entry name" value="Imm11"/>
    <property type="match status" value="1"/>
</dbReference>
<evidence type="ECO:0000313" key="3">
    <source>
        <dbReference type="Proteomes" id="UP000637980"/>
    </source>
</evidence>
<dbReference type="EMBL" id="BMXE01000013">
    <property type="protein sequence ID" value="GHB50053.1"/>
    <property type="molecule type" value="Genomic_DNA"/>
</dbReference>
<name>A0ABQ3EPH1_9HYPH</name>
<proteinExistence type="predicted"/>
<evidence type="ECO:0000259" key="1">
    <source>
        <dbReference type="Pfam" id="PF07791"/>
    </source>
</evidence>
<gene>
    <name evidence="2" type="ORF">GCM10007094_44140</name>
</gene>
<comment type="caution">
    <text evidence="2">The sequence shown here is derived from an EMBL/GenBank/DDBJ whole genome shotgun (WGS) entry which is preliminary data.</text>
</comment>
<protein>
    <recommendedName>
        <fullName evidence="1">Immunity MXAN-0049 protein domain-containing protein</fullName>
    </recommendedName>
</protein>